<comment type="caution">
    <text evidence="3">The sequence shown here is derived from an EMBL/GenBank/DDBJ whole genome shotgun (WGS) entry which is preliminary data.</text>
</comment>
<dbReference type="EMBL" id="LSRX01000050">
    <property type="protein sequence ID" value="OLQ12028.1"/>
    <property type="molecule type" value="Genomic_DNA"/>
</dbReference>
<keyword evidence="1" id="KW-0863">Zinc-finger</keyword>
<proteinExistence type="predicted"/>
<feature type="domain" description="C3H1-type" evidence="2">
    <location>
        <begin position="277"/>
        <end position="304"/>
    </location>
</feature>
<dbReference type="PROSITE" id="PS50103">
    <property type="entry name" value="ZF_C3H1"/>
    <property type="match status" value="1"/>
</dbReference>
<evidence type="ECO:0000313" key="4">
    <source>
        <dbReference type="Proteomes" id="UP000186817"/>
    </source>
</evidence>
<dbReference type="Gene3D" id="1.20.120.1350">
    <property type="entry name" value="Pneumovirus matrix protein 2 (M2), zinc-binding domain"/>
    <property type="match status" value="1"/>
</dbReference>
<evidence type="ECO:0000313" key="3">
    <source>
        <dbReference type="EMBL" id="OLQ12028.1"/>
    </source>
</evidence>
<evidence type="ECO:0000259" key="2">
    <source>
        <dbReference type="PROSITE" id="PS50103"/>
    </source>
</evidence>
<sequence length="425" mass="46851">MECHVAAASEPGIKRREAADILRAAQPYVEQNNGCEVVERSCGWSLVATRSFSQGDIILEENPVMLGPPSPSASAPEKLRGLQVEPQLRSADWNFALHVAFPSEASLPVPGTPKSAEFLTEDLSIFAPGDRPVWQATVRAVRKYLALDQPDFQSLPVFGFYAHACDAMALELEYRNTFIDVKEDFQVLASRKRAHSSPPGRARCSSFATEMNDEEAAIRSYVGGLAQNAWPQSGQISSNLAEHLSPSPVSVNGVPDLMMHEQMHVDVLSVGSWGHPDVCRRPCIYFMSGHCENGEACAYCHLPHTEKMAKLDKRQRAMVQQLTRPELLSMVFPFCSRKAEDGGFADKAEEILGLLEMELDPATSSSQLLADRELRNLRKTLARMSFSSLIGLVIHRSPDQDEDPALQAALESLRSKLRGHGQAQL</sequence>
<dbReference type="GO" id="GO:0008270">
    <property type="term" value="F:zinc ion binding"/>
    <property type="evidence" value="ECO:0007669"/>
    <property type="project" value="UniProtKB-KW"/>
</dbReference>
<feature type="zinc finger region" description="C3H1-type" evidence="1">
    <location>
        <begin position="277"/>
        <end position="304"/>
    </location>
</feature>
<dbReference type="OrthoDB" id="411372at2759"/>
<gene>
    <name evidence="3" type="ORF">AK812_SmicGene4107</name>
</gene>
<organism evidence="3 4">
    <name type="scientific">Symbiodinium microadriaticum</name>
    <name type="common">Dinoflagellate</name>
    <name type="synonym">Zooxanthella microadriatica</name>
    <dbReference type="NCBI Taxonomy" id="2951"/>
    <lineage>
        <taxon>Eukaryota</taxon>
        <taxon>Sar</taxon>
        <taxon>Alveolata</taxon>
        <taxon>Dinophyceae</taxon>
        <taxon>Suessiales</taxon>
        <taxon>Symbiodiniaceae</taxon>
        <taxon>Symbiodinium</taxon>
    </lineage>
</organism>
<evidence type="ECO:0000256" key="1">
    <source>
        <dbReference type="PROSITE-ProRule" id="PRU00723"/>
    </source>
</evidence>
<reference evidence="3 4" key="1">
    <citation type="submission" date="2016-02" db="EMBL/GenBank/DDBJ databases">
        <title>Genome analysis of coral dinoflagellate symbionts highlights evolutionary adaptations to a symbiotic lifestyle.</title>
        <authorList>
            <person name="Aranda M."/>
            <person name="Li Y."/>
            <person name="Liew Y.J."/>
            <person name="Baumgarten S."/>
            <person name="Simakov O."/>
            <person name="Wilson M."/>
            <person name="Piel J."/>
            <person name="Ashoor H."/>
            <person name="Bougouffa S."/>
            <person name="Bajic V.B."/>
            <person name="Ryu T."/>
            <person name="Ravasi T."/>
            <person name="Bayer T."/>
            <person name="Micklem G."/>
            <person name="Kim H."/>
            <person name="Bhak J."/>
            <person name="Lajeunesse T.C."/>
            <person name="Voolstra C.R."/>
        </authorList>
    </citation>
    <scope>NUCLEOTIDE SEQUENCE [LARGE SCALE GENOMIC DNA]</scope>
    <source>
        <strain evidence="3 4">CCMP2467</strain>
    </source>
</reference>
<protein>
    <recommendedName>
        <fullName evidence="2">C3H1-type domain-containing protein</fullName>
    </recommendedName>
</protein>
<accession>A0A1Q9EX45</accession>
<keyword evidence="1" id="KW-0479">Metal-binding</keyword>
<dbReference type="Proteomes" id="UP000186817">
    <property type="component" value="Unassembled WGS sequence"/>
</dbReference>
<keyword evidence="4" id="KW-1185">Reference proteome</keyword>
<name>A0A1Q9EX45_SYMMI</name>
<dbReference type="AlphaFoldDB" id="A0A1Q9EX45"/>
<dbReference type="InterPro" id="IPR000571">
    <property type="entry name" value="Znf_CCCH"/>
</dbReference>
<keyword evidence="1" id="KW-0862">Zinc</keyword>